<comment type="caution">
    <text evidence="3">The sequence shown here is derived from an EMBL/GenBank/DDBJ whole genome shotgun (WGS) entry which is preliminary data.</text>
</comment>
<protein>
    <recommendedName>
        <fullName evidence="2">Dynamin N-terminal domain-containing protein</fullName>
    </recommendedName>
</protein>
<evidence type="ECO:0000313" key="4">
    <source>
        <dbReference type="Proteomes" id="UP000249169"/>
    </source>
</evidence>
<evidence type="ECO:0000256" key="1">
    <source>
        <dbReference type="PROSITE-ProRule" id="PRU00339"/>
    </source>
</evidence>
<dbReference type="Pfam" id="PF14559">
    <property type="entry name" value="TPR_19"/>
    <property type="match status" value="1"/>
</dbReference>
<dbReference type="InterPro" id="IPR019734">
    <property type="entry name" value="TPR_rpt"/>
</dbReference>
<proteinExistence type="predicted"/>
<feature type="repeat" description="TPR" evidence="1">
    <location>
        <begin position="128"/>
        <end position="161"/>
    </location>
</feature>
<dbReference type="PROSITE" id="PS50005">
    <property type="entry name" value="TPR"/>
    <property type="match status" value="3"/>
</dbReference>
<dbReference type="EMBL" id="QHKO01000004">
    <property type="protein sequence ID" value="RAL22463.1"/>
    <property type="molecule type" value="Genomic_DNA"/>
</dbReference>
<keyword evidence="1" id="KW-0802">TPR repeat</keyword>
<evidence type="ECO:0000259" key="2">
    <source>
        <dbReference type="Pfam" id="PF00350"/>
    </source>
</evidence>
<dbReference type="Gene3D" id="3.40.50.300">
    <property type="entry name" value="P-loop containing nucleotide triphosphate hydrolases"/>
    <property type="match status" value="1"/>
</dbReference>
<dbReference type="RefSeq" id="WP_111730035.1">
    <property type="nucleotide sequence ID" value="NZ_QHKO01000004.1"/>
</dbReference>
<dbReference type="Pfam" id="PF00350">
    <property type="entry name" value="Dynamin_N"/>
    <property type="match status" value="1"/>
</dbReference>
<accession>A0A328CA16</accession>
<evidence type="ECO:0000313" key="3">
    <source>
        <dbReference type="EMBL" id="RAL22463.1"/>
    </source>
</evidence>
<dbReference type="AlphaFoldDB" id="A0A328CA16"/>
<dbReference type="InterPro" id="IPR011990">
    <property type="entry name" value="TPR-like_helical_dom_sf"/>
</dbReference>
<dbReference type="SMART" id="SM00028">
    <property type="entry name" value="TPR"/>
    <property type="match status" value="8"/>
</dbReference>
<dbReference type="OrthoDB" id="1100581at2"/>
<dbReference type="Gene3D" id="1.25.40.10">
    <property type="entry name" value="Tetratricopeptide repeat domain"/>
    <property type="match status" value="4"/>
</dbReference>
<dbReference type="SUPFAM" id="SSF48452">
    <property type="entry name" value="TPR-like"/>
    <property type="match status" value="2"/>
</dbReference>
<dbReference type="PANTHER" id="PTHR43681">
    <property type="entry name" value="TRANSMEMBRANE GTPASE FZO"/>
    <property type="match status" value="1"/>
</dbReference>
<dbReference type="SUPFAM" id="SSF52540">
    <property type="entry name" value="P-loop containing nucleoside triphosphate hydrolases"/>
    <property type="match status" value="1"/>
</dbReference>
<sequence length="966" mass="108440">MSFLDKIGARVGDFLGEVLLPEDVRLLHERAREAMDRQEYVRAQHLLDEALRRRPDIERTHHLMGLCLAHRQEYSAAIAAFERALHLREEPSTHLHLGLTLERLARNREAQLQFQRALSSGEELPFAFDLHFGLGRVFLEQGRPDKAARELRRALRLAPDQTEASVVLARALTAQGKHNEASELLAALPDTSHSLEYLMVLGDIAAHQDHPARAADAFEQVLDREPNHSNALLGAARAHLAMHQPARAHPLLLRACSLPEGQNNAEIHSLIARTYAQVGDHERALASFEAALERDPTRVEAHRGAGKSALELKRYERAREHFEMALAHGDAERKERPEQRAELLYGLGRCRLHTGDLLGARHLLDEALLLSTHHRASYLHALAEVALQLGDAAEAVITLDNALRAHPTSALRETLEYTRTEALRVLRPSWQPPSDTSSAAELVAALEALLHTYAADARLATRSARLRELLDHLNAPLSVAIVGEFNAGKSTLVNALLGEEVVPMGVLPTTAHACIMRYGPRAGARIVYEDGHQRDVDFDGAREHMRREPEAIARLDYAYPHPELRSLNFWDTPGFNALDPRHETLAEDALSQAEAIIWLLDANQALSDTEFERLESIPRASERLLIVLNKIDRLGPEGARQEALDEIIEHIEDHVGDDSLGIFPISALEALRARSSTTTIPPAFEALLDIIDRRLVQRSTQIKVSAAHAALREWLDELEHFRSQLDQDYAAHERTLEELRTALARRAPSPTTRAASVAEALIDQLDFVVVGIEREFSEALRPGGRIFTRQRLEDEDRDFITELFSQRVDDLLDRTMGRLLQDIEARESTIAADITPLLASLNLSEARALRRRLDGFFDTSRALKLALRDRVFGQWRARTQGQLRAANATVFDALVELPAEDVALRRDKLRELIPRVDQRFTAPLTDWLEEFSLAEARFCDRLRRDLAALRLEASHRYNLTSSASSP</sequence>
<dbReference type="PANTHER" id="PTHR43681:SF1">
    <property type="entry name" value="SARCALUMENIN"/>
    <property type="match status" value="1"/>
</dbReference>
<organism evidence="3 4">
    <name type="scientific">Lujinxingia litoralis</name>
    <dbReference type="NCBI Taxonomy" id="2211119"/>
    <lineage>
        <taxon>Bacteria</taxon>
        <taxon>Deltaproteobacteria</taxon>
        <taxon>Bradymonadales</taxon>
        <taxon>Lujinxingiaceae</taxon>
        <taxon>Lujinxingia</taxon>
    </lineage>
</organism>
<name>A0A328CA16_9DELT</name>
<dbReference type="CDD" id="cd09912">
    <property type="entry name" value="DLP_2"/>
    <property type="match status" value="1"/>
</dbReference>
<feature type="repeat" description="TPR" evidence="1">
    <location>
        <begin position="58"/>
        <end position="91"/>
    </location>
</feature>
<reference evidence="3 4" key="1">
    <citation type="submission" date="2018-05" db="EMBL/GenBank/DDBJ databases">
        <title>Lujinxingia marina gen. nov. sp. nov., a new facultative anaerobic member of the class Deltaproteobacteria, and proposal of Lujinxingaceae fam. nov.</title>
        <authorList>
            <person name="Li C.-M."/>
        </authorList>
    </citation>
    <scope>NUCLEOTIDE SEQUENCE [LARGE SCALE GENOMIC DNA]</scope>
    <source>
        <strain evidence="3 4">B210</strain>
    </source>
</reference>
<keyword evidence="4" id="KW-1185">Reference proteome</keyword>
<gene>
    <name evidence="3" type="ORF">DL240_11500</name>
</gene>
<feature type="repeat" description="TPR" evidence="1">
    <location>
        <begin position="265"/>
        <end position="298"/>
    </location>
</feature>
<feature type="domain" description="Dynamin N-terminal" evidence="2">
    <location>
        <begin position="479"/>
        <end position="630"/>
    </location>
</feature>
<dbReference type="InterPro" id="IPR045063">
    <property type="entry name" value="Dynamin_N"/>
</dbReference>
<dbReference type="InterPro" id="IPR027417">
    <property type="entry name" value="P-loop_NTPase"/>
</dbReference>
<dbReference type="Pfam" id="PF13432">
    <property type="entry name" value="TPR_16"/>
    <property type="match status" value="3"/>
</dbReference>
<dbReference type="Proteomes" id="UP000249169">
    <property type="component" value="Unassembled WGS sequence"/>
</dbReference>
<dbReference type="InterPro" id="IPR051943">
    <property type="entry name" value="TRAFAC_Dynamin-like_GTPase"/>
</dbReference>